<evidence type="ECO:0000256" key="4">
    <source>
        <dbReference type="ARBA" id="ARBA00035129"/>
    </source>
</evidence>
<evidence type="ECO:0000313" key="7">
    <source>
        <dbReference type="EMBL" id="QPG75697.1"/>
    </source>
</evidence>
<proteinExistence type="inferred from homology"/>
<evidence type="ECO:0000256" key="3">
    <source>
        <dbReference type="ARBA" id="ARBA00023128"/>
    </source>
</evidence>
<dbReference type="GeneID" id="62196457"/>
<keyword evidence="3" id="KW-0496">Mitochondrion</keyword>
<evidence type="ECO:0000256" key="2">
    <source>
        <dbReference type="ARBA" id="ARBA00010492"/>
    </source>
</evidence>
<comment type="subcellular location">
    <subcellularLocation>
        <location evidence="1">Mitochondrion</location>
    </subcellularLocation>
</comment>
<evidence type="ECO:0000259" key="6">
    <source>
        <dbReference type="SMART" id="SM01238"/>
    </source>
</evidence>
<evidence type="ECO:0000313" key="8">
    <source>
        <dbReference type="Proteomes" id="UP000662931"/>
    </source>
</evidence>
<name>A0A875RVN8_EENNA</name>
<dbReference type="InterPro" id="IPR039603">
    <property type="entry name" value="Ribosomal_mS41"/>
</dbReference>
<dbReference type="Proteomes" id="UP000662931">
    <property type="component" value="Chromosome 3"/>
</dbReference>
<dbReference type="Pfam" id="PF09597">
    <property type="entry name" value="SAM_Ribosomal_mS41"/>
    <property type="match status" value="1"/>
</dbReference>
<dbReference type="PANTHER" id="PTHR28235:SF1">
    <property type="entry name" value="SMALL RIBOSOMAL SUBUNIT PROTEIN MS41"/>
    <property type="match status" value="1"/>
</dbReference>
<keyword evidence="8" id="KW-1185">Reference proteome</keyword>
<feature type="domain" description="Small ribosomal subunit protein mS41 SAM" evidence="6">
    <location>
        <begin position="19"/>
        <end position="75"/>
    </location>
</feature>
<dbReference type="OrthoDB" id="18595at2759"/>
<evidence type="ECO:0000256" key="5">
    <source>
        <dbReference type="ARBA" id="ARBA00035341"/>
    </source>
</evidence>
<dbReference type="PANTHER" id="PTHR28235">
    <property type="entry name" value="PROTEIN FYV4, MITOCHONDRIAL"/>
    <property type="match status" value="1"/>
</dbReference>
<gene>
    <name evidence="7" type="ORF">FOA43_003056</name>
</gene>
<reference evidence="7" key="1">
    <citation type="submission" date="2020-10" db="EMBL/GenBank/DDBJ databases">
        <authorList>
            <person name="Roach M.J.R."/>
        </authorList>
    </citation>
    <scope>NUCLEOTIDE SEQUENCE</scope>
    <source>
        <strain evidence="7">CBS 1945</strain>
    </source>
</reference>
<dbReference type="RefSeq" id="XP_038779262.1">
    <property type="nucleotide sequence ID" value="XM_038923334.1"/>
</dbReference>
<accession>A0A875RVN8</accession>
<comment type="similarity">
    <text evidence="2">Belongs to the mitochondrion-specific ribosomal protein mS41 family.</text>
</comment>
<evidence type="ECO:0000256" key="1">
    <source>
        <dbReference type="ARBA" id="ARBA00004173"/>
    </source>
</evidence>
<dbReference type="KEGG" id="bnn:FOA43_003056"/>
<dbReference type="GO" id="GO:0005739">
    <property type="term" value="C:mitochondrion"/>
    <property type="evidence" value="ECO:0007669"/>
    <property type="project" value="UniProtKB-SubCell"/>
</dbReference>
<dbReference type="EMBL" id="CP064814">
    <property type="protein sequence ID" value="QPG75697.1"/>
    <property type="molecule type" value="Genomic_DNA"/>
</dbReference>
<sequence length="138" mass="16385">MSTINLVLVPEPTKEVPDVDTFLNKIGHQASEASSTFENDWKKFFTMTSKQMKEGGIDTSVRRYILDWQEKYKKSIPLQELRTTQRKHGGERKSRIYAADKKVKDRIKMAQLKKAYRKKSVQEVIQTRRWEKLHREQE</sequence>
<dbReference type="AlphaFoldDB" id="A0A875RVN8"/>
<organism evidence="7 8">
    <name type="scientific">Eeniella nana</name>
    <name type="common">Yeast</name>
    <name type="synonym">Brettanomyces nanus</name>
    <dbReference type="NCBI Taxonomy" id="13502"/>
    <lineage>
        <taxon>Eukaryota</taxon>
        <taxon>Fungi</taxon>
        <taxon>Dikarya</taxon>
        <taxon>Ascomycota</taxon>
        <taxon>Saccharomycotina</taxon>
        <taxon>Pichiomycetes</taxon>
        <taxon>Pichiales</taxon>
        <taxon>Pichiaceae</taxon>
        <taxon>Brettanomyces</taxon>
    </lineage>
</organism>
<dbReference type="SMART" id="SM01238">
    <property type="entry name" value="IGR"/>
    <property type="match status" value="1"/>
</dbReference>
<protein>
    <recommendedName>
        <fullName evidence="4">Small ribosomal subunit protein mS41</fullName>
    </recommendedName>
    <alternativeName>
        <fullName evidence="5">Protein FYV4, mitochondrial</fullName>
    </alternativeName>
</protein>
<dbReference type="InterPro" id="IPR019083">
    <property type="entry name" value="SAM_Ribosomal_mS41"/>
</dbReference>